<keyword evidence="2" id="KW-1185">Reference proteome</keyword>
<organism evidence="1 2">
    <name type="scientific">Phialemonium thermophilum</name>
    <dbReference type="NCBI Taxonomy" id="223376"/>
    <lineage>
        <taxon>Eukaryota</taxon>
        <taxon>Fungi</taxon>
        <taxon>Dikarya</taxon>
        <taxon>Ascomycota</taxon>
        <taxon>Pezizomycotina</taxon>
        <taxon>Sordariomycetes</taxon>
        <taxon>Sordariomycetidae</taxon>
        <taxon>Cephalothecales</taxon>
        <taxon>Cephalothecaceae</taxon>
        <taxon>Phialemonium</taxon>
    </lineage>
</organism>
<name>A0ABR3W0X5_9PEZI</name>
<accession>A0ABR3W0X5</accession>
<reference evidence="1 2" key="1">
    <citation type="journal article" date="2024" name="Commun. Biol.">
        <title>Comparative genomic analysis of thermophilic fungi reveals convergent evolutionary adaptations and gene losses.</title>
        <authorList>
            <person name="Steindorff A.S."/>
            <person name="Aguilar-Pontes M.V."/>
            <person name="Robinson A.J."/>
            <person name="Andreopoulos B."/>
            <person name="LaButti K."/>
            <person name="Kuo A."/>
            <person name="Mondo S."/>
            <person name="Riley R."/>
            <person name="Otillar R."/>
            <person name="Haridas S."/>
            <person name="Lipzen A."/>
            <person name="Grimwood J."/>
            <person name="Schmutz J."/>
            <person name="Clum A."/>
            <person name="Reid I.D."/>
            <person name="Moisan M.C."/>
            <person name="Butler G."/>
            <person name="Nguyen T.T.M."/>
            <person name="Dewar K."/>
            <person name="Conant G."/>
            <person name="Drula E."/>
            <person name="Henrissat B."/>
            <person name="Hansel C."/>
            <person name="Singer S."/>
            <person name="Hutchinson M.I."/>
            <person name="de Vries R.P."/>
            <person name="Natvig D.O."/>
            <person name="Powell A.J."/>
            <person name="Tsang A."/>
            <person name="Grigoriev I.V."/>
        </authorList>
    </citation>
    <scope>NUCLEOTIDE SEQUENCE [LARGE SCALE GENOMIC DNA]</scope>
    <source>
        <strain evidence="1 2">ATCC 24622</strain>
    </source>
</reference>
<gene>
    <name evidence="1" type="ORF">VTK73DRAFT_9688</name>
</gene>
<sequence length="158" mass="17337">MAGSRQALRNGPSWHNMPCVYGSEPRVGSLWLVLPRLRRARTRPSKRRRVLRRHYSHNPATRLLKATYLERMEVPAHLPGRHQNAFCSRGSSACCLATRLPAVSCCSTGCCLQSGSSGILSKARAQKLSSTTDAGCRNPSARRCYPIITSTAIAAHAH</sequence>
<protein>
    <submittedName>
        <fullName evidence="1">Uncharacterized protein</fullName>
    </submittedName>
</protein>
<comment type="caution">
    <text evidence="1">The sequence shown here is derived from an EMBL/GenBank/DDBJ whole genome shotgun (WGS) entry which is preliminary data.</text>
</comment>
<evidence type="ECO:0000313" key="2">
    <source>
        <dbReference type="Proteomes" id="UP001586593"/>
    </source>
</evidence>
<dbReference type="EMBL" id="JAZHXJ010000834">
    <property type="protein sequence ID" value="KAL1850396.1"/>
    <property type="molecule type" value="Genomic_DNA"/>
</dbReference>
<proteinExistence type="predicted"/>
<dbReference type="Proteomes" id="UP001586593">
    <property type="component" value="Unassembled WGS sequence"/>
</dbReference>
<evidence type="ECO:0000313" key="1">
    <source>
        <dbReference type="EMBL" id="KAL1850396.1"/>
    </source>
</evidence>